<dbReference type="PANTHER" id="PTHR33077">
    <property type="entry name" value="PROTEIN TIFY 4A-RELATED-RELATED"/>
    <property type="match status" value="1"/>
</dbReference>
<keyword evidence="2" id="KW-0539">Nucleus</keyword>
<evidence type="ECO:0000256" key="2">
    <source>
        <dbReference type="RuleBase" id="RU369065"/>
    </source>
</evidence>
<dbReference type="GO" id="GO:0031347">
    <property type="term" value="P:regulation of defense response"/>
    <property type="evidence" value="ECO:0007669"/>
    <property type="project" value="UniProtKB-UniRule"/>
</dbReference>
<dbReference type="InterPro" id="IPR010399">
    <property type="entry name" value="Tify_dom"/>
</dbReference>
<feature type="domain" description="Tify" evidence="4">
    <location>
        <begin position="73"/>
        <end position="108"/>
    </location>
</feature>
<dbReference type="GO" id="GO:0009611">
    <property type="term" value="P:response to wounding"/>
    <property type="evidence" value="ECO:0007669"/>
    <property type="project" value="UniProtKB-UniRule"/>
</dbReference>
<gene>
    <name evidence="5" type="ORF">CARUB_v10024191mg</name>
</gene>
<name>R0HRT5_9BRAS</name>
<proteinExistence type="inferred from homology"/>
<comment type="similarity">
    <text evidence="1 2">Belongs to the TIFY/JAZ family.</text>
</comment>
<accession>R0HRT5</accession>
<comment type="domain">
    <text evidence="2">The jas domain is required for interaction with COI1.</text>
</comment>
<feature type="compositionally biased region" description="Polar residues" evidence="3">
    <location>
        <begin position="117"/>
        <end position="131"/>
    </location>
</feature>
<sequence>MTVLFANGTFTTDTNSHHHHHQKLRQAFFYSQLKKEMEMQTKCDLELRLSPSSYDSDFHSSLEESSSSEVSQQKQEPQMLTIFYNGHMLISSDLTNLEANAILSLASRDVEERPPSSLRSSHGSDPPMITNNSTRIQQQKASMKRSLRNFLQKRNVRIQATCPYHRSR</sequence>
<dbReference type="EMBL" id="KB870808">
    <property type="protein sequence ID" value="EOA28015.1"/>
    <property type="molecule type" value="Genomic_DNA"/>
</dbReference>
<dbReference type="PANTHER" id="PTHR33077:SF17">
    <property type="entry name" value="PROTEIN TIFY 5B"/>
    <property type="match status" value="1"/>
</dbReference>
<protein>
    <recommendedName>
        <fullName evidence="2">Protein TIFY</fullName>
    </recommendedName>
    <alternativeName>
        <fullName evidence="2">Jasmonate ZIM domain-containing protein</fullName>
    </alternativeName>
</protein>
<comment type="function">
    <text evidence="2">Repressor of jasmonate responses.</text>
</comment>
<evidence type="ECO:0000313" key="6">
    <source>
        <dbReference type="Proteomes" id="UP000029121"/>
    </source>
</evidence>
<keyword evidence="2" id="KW-1184">Jasmonic acid signaling pathway</keyword>
<dbReference type="GO" id="GO:2000022">
    <property type="term" value="P:regulation of jasmonic acid mediated signaling pathway"/>
    <property type="evidence" value="ECO:0007669"/>
    <property type="project" value="UniProtKB-UniRule"/>
</dbReference>
<dbReference type="PROSITE" id="PS51320">
    <property type="entry name" value="TIFY"/>
    <property type="match status" value="1"/>
</dbReference>
<feature type="region of interest" description="Disordered" evidence="3">
    <location>
        <begin position="108"/>
        <end position="131"/>
    </location>
</feature>
<evidence type="ECO:0000256" key="3">
    <source>
        <dbReference type="SAM" id="MobiDB-lite"/>
    </source>
</evidence>
<dbReference type="Pfam" id="PF06200">
    <property type="entry name" value="tify"/>
    <property type="match status" value="1"/>
</dbReference>
<dbReference type="AlphaFoldDB" id="R0HRT5"/>
<dbReference type="STRING" id="81985.R0HRT5"/>
<evidence type="ECO:0000313" key="5">
    <source>
        <dbReference type="EMBL" id="EOA28015.1"/>
    </source>
</evidence>
<dbReference type="GO" id="GO:0005634">
    <property type="term" value="C:nucleus"/>
    <property type="evidence" value="ECO:0007669"/>
    <property type="project" value="UniProtKB-SubCell"/>
</dbReference>
<dbReference type="Proteomes" id="UP000029121">
    <property type="component" value="Unassembled WGS sequence"/>
</dbReference>
<reference evidence="6" key="1">
    <citation type="journal article" date="2013" name="Nat. Genet.">
        <title>The Capsella rubella genome and the genomic consequences of rapid mating system evolution.</title>
        <authorList>
            <person name="Slotte T."/>
            <person name="Hazzouri K.M."/>
            <person name="Agren J.A."/>
            <person name="Koenig D."/>
            <person name="Maumus F."/>
            <person name="Guo Y.L."/>
            <person name="Steige K."/>
            <person name="Platts A.E."/>
            <person name="Escobar J.S."/>
            <person name="Newman L.K."/>
            <person name="Wang W."/>
            <person name="Mandakova T."/>
            <person name="Vello E."/>
            <person name="Smith L.M."/>
            <person name="Henz S.R."/>
            <person name="Steffen J."/>
            <person name="Takuno S."/>
            <person name="Brandvain Y."/>
            <person name="Coop G."/>
            <person name="Andolfatto P."/>
            <person name="Hu T.T."/>
            <person name="Blanchette M."/>
            <person name="Clark R.M."/>
            <person name="Quesneville H."/>
            <person name="Nordborg M."/>
            <person name="Gaut B.S."/>
            <person name="Lysak M.A."/>
            <person name="Jenkins J."/>
            <person name="Grimwood J."/>
            <person name="Chapman J."/>
            <person name="Prochnik S."/>
            <person name="Shu S."/>
            <person name="Rokhsar D."/>
            <person name="Schmutz J."/>
            <person name="Weigel D."/>
            <person name="Wright S.I."/>
        </authorList>
    </citation>
    <scope>NUCLEOTIDE SEQUENCE [LARGE SCALE GENOMIC DNA]</scope>
    <source>
        <strain evidence="6">cv. Monte Gargano</strain>
    </source>
</reference>
<feature type="region of interest" description="Disordered" evidence="3">
    <location>
        <begin position="56"/>
        <end position="75"/>
    </location>
</feature>
<feature type="compositionally biased region" description="Low complexity" evidence="3">
    <location>
        <begin position="63"/>
        <end position="75"/>
    </location>
</feature>
<comment type="subcellular location">
    <subcellularLocation>
        <location evidence="2">Nucleus</location>
    </subcellularLocation>
</comment>
<dbReference type="SMART" id="SM00979">
    <property type="entry name" value="TIFY"/>
    <property type="match status" value="1"/>
</dbReference>
<organism evidence="5 6">
    <name type="scientific">Capsella rubella</name>
    <dbReference type="NCBI Taxonomy" id="81985"/>
    <lineage>
        <taxon>Eukaryota</taxon>
        <taxon>Viridiplantae</taxon>
        <taxon>Streptophyta</taxon>
        <taxon>Embryophyta</taxon>
        <taxon>Tracheophyta</taxon>
        <taxon>Spermatophyta</taxon>
        <taxon>Magnoliopsida</taxon>
        <taxon>eudicotyledons</taxon>
        <taxon>Gunneridae</taxon>
        <taxon>Pentapetalae</taxon>
        <taxon>rosids</taxon>
        <taxon>malvids</taxon>
        <taxon>Brassicales</taxon>
        <taxon>Brassicaceae</taxon>
        <taxon>Camelineae</taxon>
        <taxon>Capsella</taxon>
    </lineage>
</organism>
<dbReference type="InterPro" id="IPR040390">
    <property type="entry name" value="TIFY/JAZ"/>
</dbReference>
<evidence type="ECO:0000259" key="4">
    <source>
        <dbReference type="PROSITE" id="PS51320"/>
    </source>
</evidence>
<evidence type="ECO:0000256" key="1">
    <source>
        <dbReference type="ARBA" id="ARBA00008614"/>
    </source>
</evidence>
<keyword evidence="6" id="KW-1185">Reference proteome</keyword>